<sequence length="96" mass="10366">MTCCPVLIGPNEGGRAPVHRRRQVSEHPVCTCLARCCATQLLPLRVTSPRKLLALVTDLKGASYAASHTVRSPVVGTNILSCTASPIVIRRLHLQQ</sequence>
<accession>A0ABD0KNV9</accession>
<comment type="caution">
    <text evidence="1">The sequence shown here is derived from an EMBL/GenBank/DDBJ whole genome shotgun (WGS) entry which is preliminary data.</text>
</comment>
<proteinExistence type="predicted"/>
<dbReference type="EMBL" id="JACVVK020000147">
    <property type="protein sequence ID" value="KAK7488720.1"/>
    <property type="molecule type" value="Genomic_DNA"/>
</dbReference>
<reference evidence="1 2" key="1">
    <citation type="journal article" date="2023" name="Sci. Data">
        <title>Genome assembly of the Korean intertidal mud-creeper Batillaria attramentaria.</title>
        <authorList>
            <person name="Patra A.K."/>
            <person name="Ho P.T."/>
            <person name="Jun S."/>
            <person name="Lee S.J."/>
            <person name="Kim Y."/>
            <person name="Won Y.J."/>
        </authorList>
    </citation>
    <scope>NUCLEOTIDE SEQUENCE [LARGE SCALE GENOMIC DNA]</scope>
    <source>
        <strain evidence="1">Wonlab-2016</strain>
    </source>
</reference>
<dbReference type="Proteomes" id="UP001519460">
    <property type="component" value="Unassembled WGS sequence"/>
</dbReference>
<evidence type="ECO:0000313" key="2">
    <source>
        <dbReference type="Proteomes" id="UP001519460"/>
    </source>
</evidence>
<protein>
    <submittedName>
        <fullName evidence="1">Uncharacterized protein</fullName>
    </submittedName>
</protein>
<keyword evidence="2" id="KW-1185">Reference proteome</keyword>
<gene>
    <name evidence="1" type="ORF">BaRGS_00020017</name>
</gene>
<name>A0ABD0KNV9_9CAEN</name>
<evidence type="ECO:0000313" key="1">
    <source>
        <dbReference type="EMBL" id="KAK7488720.1"/>
    </source>
</evidence>
<dbReference type="AlphaFoldDB" id="A0ABD0KNV9"/>
<organism evidence="1 2">
    <name type="scientific">Batillaria attramentaria</name>
    <dbReference type="NCBI Taxonomy" id="370345"/>
    <lineage>
        <taxon>Eukaryota</taxon>
        <taxon>Metazoa</taxon>
        <taxon>Spiralia</taxon>
        <taxon>Lophotrochozoa</taxon>
        <taxon>Mollusca</taxon>
        <taxon>Gastropoda</taxon>
        <taxon>Caenogastropoda</taxon>
        <taxon>Sorbeoconcha</taxon>
        <taxon>Cerithioidea</taxon>
        <taxon>Batillariidae</taxon>
        <taxon>Batillaria</taxon>
    </lineage>
</organism>